<reference evidence="1 2" key="1">
    <citation type="journal article" date="2022" name="DNA Res.">
        <title>Chromosomal-level genome assembly of the orchid tree Bauhinia variegata (Leguminosae; Cercidoideae) supports the allotetraploid origin hypothesis of Bauhinia.</title>
        <authorList>
            <person name="Zhong Y."/>
            <person name="Chen Y."/>
            <person name="Zheng D."/>
            <person name="Pang J."/>
            <person name="Liu Y."/>
            <person name="Luo S."/>
            <person name="Meng S."/>
            <person name="Qian L."/>
            <person name="Wei D."/>
            <person name="Dai S."/>
            <person name="Zhou R."/>
        </authorList>
    </citation>
    <scope>NUCLEOTIDE SEQUENCE [LARGE SCALE GENOMIC DNA]</scope>
    <source>
        <strain evidence="1">BV-YZ2020</strain>
    </source>
</reference>
<proteinExistence type="predicted"/>
<gene>
    <name evidence="1" type="ORF">L6164_035022</name>
</gene>
<accession>A0ACB9KX27</accession>
<evidence type="ECO:0000313" key="2">
    <source>
        <dbReference type="Proteomes" id="UP000828941"/>
    </source>
</evidence>
<name>A0ACB9KX27_BAUVA</name>
<dbReference type="Proteomes" id="UP000828941">
    <property type="component" value="Chromosome 13"/>
</dbReference>
<dbReference type="EMBL" id="CM039438">
    <property type="protein sequence ID" value="KAI4301775.1"/>
    <property type="molecule type" value="Genomic_DNA"/>
</dbReference>
<evidence type="ECO:0000313" key="1">
    <source>
        <dbReference type="EMBL" id="KAI4301775.1"/>
    </source>
</evidence>
<sequence>MISMMNNDCRFGRRSDTLEDSIGNDRVSEVGVDNANDKFPNPQVVDEVRNSSLELGSGAPDSEVDTRSSGNVKSEGATVSSWGEFSVRVCSASDGGRAENDMGLTGFAVNCETSTIDCSDNPKIRFGAQNEQFQEHDRQEHMSGKQANVEKYTGFENKSLLSEFDDYVAAQRSGGVRAGVSRDLGDGFEVGDMVWGRVKSHPWWPGHIFNEAFASPLVRRTKREGHVLVAFFGDSSYGWFEPDELVPFDPNFAEKSRQTNSRNFLKAVEEAVDEASRRRGLGLACRCRNPDNFRLTNIQGYFSVDVPDYEPGGVYSNSQIRNARDSFRPTDTIDFVKQLALAPNGGEQKSMSFIKNKATVFAYRRAVFEQYDETYAQAFGVPSLSLSHSQVNPLNQPLRQPPMAPLSGPLVIAEALGGGKNSMKVKKDRYLFKRRDETGNSVQSAYKEEASDAAGRYLLQKRAPTVSVATQISDKQDTGLISSVGAASTSHAFVKEAMIDQDQPNGSIIASQGINPDAKPSLEKGKDAFQEMAESFEKDGILNKSMSVSGISWEKTVPIFGAETAQPCDRAGETSFHIKPGKNVKLSRPIEGFHQSEKEFSTAAEASNDVHQVKDNYTVMYASPVEAKHQKTSVDGVVKKKVKRSAGDLNSESSAIGEKKKKKKKKEFDSQMTPERLEKHSASGEVRAIPGKATGKGVSIGLAHREDFSGEQVQVDVSASNMLPVDGAAEVYPELPQLFGDLLALALDRFHGVERKAPLIVRKFFLRFRSHVYQKSLVLSPPTDNESLEVRVTRPSTSVGASDNLPVNHVRPSSVVKPVKRIVRPDDPTKAGRKRAPSDRQEEIAAKRLKKIKDLKAMTAEKKVASQKTSEARRGEGKEPTVPAPPKLAKPDLIRRVEPPAKVVERTILVIKFPPKTSLPSLAELKARFARFGPIDQSGLRVFWKTSTCRVVFLHKPDAQAAYNHAVGNSSLFGNVSVRCYLRDLEDSAAEVPEAAKARGDDSINETPRVKDPVVVRQTSVLAPQTLPQPVVQLKSILKKSSGDESGQVTDNGSSSKGTPRVKFMLGGEENSRGDQLMVGNRNKFNNTTSIADGGAHSPIGMDFNSKEVRKVISQPPFPNVPLSQFAKTPQVNFHNSEMAMAPRNSANFINTSASASASATRVDISQQMISLLNRCNDVVTNLSGLLGYVPYHPL</sequence>
<organism evidence="1 2">
    <name type="scientific">Bauhinia variegata</name>
    <name type="common">Purple orchid tree</name>
    <name type="synonym">Phanera variegata</name>
    <dbReference type="NCBI Taxonomy" id="167791"/>
    <lineage>
        <taxon>Eukaryota</taxon>
        <taxon>Viridiplantae</taxon>
        <taxon>Streptophyta</taxon>
        <taxon>Embryophyta</taxon>
        <taxon>Tracheophyta</taxon>
        <taxon>Spermatophyta</taxon>
        <taxon>Magnoliopsida</taxon>
        <taxon>eudicotyledons</taxon>
        <taxon>Gunneridae</taxon>
        <taxon>Pentapetalae</taxon>
        <taxon>rosids</taxon>
        <taxon>fabids</taxon>
        <taxon>Fabales</taxon>
        <taxon>Fabaceae</taxon>
        <taxon>Cercidoideae</taxon>
        <taxon>Cercideae</taxon>
        <taxon>Bauhiniinae</taxon>
        <taxon>Bauhinia</taxon>
    </lineage>
</organism>
<protein>
    <submittedName>
        <fullName evidence="1">Uncharacterized protein</fullName>
    </submittedName>
</protein>
<keyword evidence="2" id="KW-1185">Reference proteome</keyword>
<comment type="caution">
    <text evidence="1">The sequence shown here is derived from an EMBL/GenBank/DDBJ whole genome shotgun (WGS) entry which is preliminary data.</text>
</comment>